<evidence type="ECO:0000256" key="1">
    <source>
        <dbReference type="SAM" id="MobiDB-lite"/>
    </source>
</evidence>
<organism evidence="2 3">
    <name type="scientific">Stephania yunnanensis</name>
    <dbReference type="NCBI Taxonomy" id="152371"/>
    <lineage>
        <taxon>Eukaryota</taxon>
        <taxon>Viridiplantae</taxon>
        <taxon>Streptophyta</taxon>
        <taxon>Embryophyta</taxon>
        <taxon>Tracheophyta</taxon>
        <taxon>Spermatophyta</taxon>
        <taxon>Magnoliopsida</taxon>
        <taxon>Ranunculales</taxon>
        <taxon>Menispermaceae</taxon>
        <taxon>Menispermoideae</taxon>
        <taxon>Cissampelideae</taxon>
        <taxon>Stephania</taxon>
    </lineage>
</organism>
<name>A0AAP0PYV6_9MAGN</name>
<protein>
    <submittedName>
        <fullName evidence="2">Uncharacterized protein</fullName>
    </submittedName>
</protein>
<dbReference type="AlphaFoldDB" id="A0AAP0PYV6"/>
<sequence length="146" mass="16512">MLQFLCKYNIPWILKWEYETASVSIYESKNTNTNKVNYLSQSIASKWWNKFNYTAALAAPSIAPPTPAETTKLPSASTSYKDVVSKPSSEMALLLAKLQQIEDDNKALRQQMHEDNQQLRHELEQVTSKCSSSPSVRSVHLSDDDA</sequence>
<keyword evidence="3" id="KW-1185">Reference proteome</keyword>
<comment type="caution">
    <text evidence="2">The sequence shown here is derived from an EMBL/GenBank/DDBJ whole genome shotgun (WGS) entry which is preliminary data.</text>
</comment>
<proteinExistence type="predicted"/>
<dbReference type="Proteomes" id="UP001420932">
    <property type="component" value="Unassembled WGS sequence"/>
</dbReference>
<gene>
    <name evidence="2" type="ORF">Syun_006836</name>
</gene>
<feature type="region of interest" description="Disordered" evidence="1">
    <location>
        <begin position="121"/>
        <end position="146"/>
    </location>
</feature>
<accession>A0AAP0PYV6</accession>
<dbReference type="EMBL" id="JBBNAF010000003">
    <property type="protein sequence ID" value="KAK9160495.1"/>
    <property type="molecule type" value="Genomic_DNA"/>
</dbReference>
<evidence type="ECO:0000313" key="3">
    <source>
        <dbReference type="Proteomes" id="UP001420932"/>
    </source>
</evidence>
<feature type="compositionally biased region" description="Low complexity" evidence="1">
    <location>
        <begin position="126"/>
        <end position="139"/>
    </location>
</feature>
<reference evidence="2 3" key="1">
    <citation type="submission" date="2024-01" db="EMBL/GenBank/DDBJ databases">
        <title>Genome assemblies of Stephania.</title>
        <authorList>
            <person name="Yang L."/>
        </authorList>
    </citation>
    <scope>NUCLEOTIDE SEQUENCE [LARGE SCALE GENOMIC DNA]</scope>
    <source>
        <strain evidence="2">YNDBR</strain>
        <tissue evidence="2">Leaf</tissue>
    </source>
</reference>
<evidence type="ECO:0000313" key="2">
    <source>
        <dbReference type="EMBL" id="KAK9160495.1"/>
    </source>
</evidence>